<protein>
    <submittedName>
        <fullName evidence="1">Uncharacterized protein</fullName>
    </submittedName>
</protein>
<dbReference type="AlphaFoldDB" id="A0A699HMP9"/>
<sequence>MLKRGFIELVRRDQRFLPWESSRSQCTNSDGDNDAPCLLKGPTTPYLMRSLATNYLLREIATHYLLRGLATPYLMRGLATFYLLRGLATPYLLRRHYSVVIAFRPEVTFVASTIPMDRSNMKWFCLRNIKS</sequence>
<accession>A0A699HMP9</accession>
<gene>
    <name evidence="1" type="ORF">Tci_409297</name>
</gene>
<comment type="caution">
    <text evidence="1">The sequence shown here is derived from an EMBL/GenBank/DDBJ whole genome shotgun (WGS) entry which is preliminary data.</text>
</comment>
<dbReference type="EMBL" id="BKCJ010173148">
    <property type="protein sequence ID" value="GEY37323.1"/>
    <property type="molecule type" value="Genomic_DNA"/>
</dbReference>
<organism evidence="1">
    <name type="scientific">Tanacetum cinerariifolium</name>
    <name type="common">Dalmatian daisy</name>
    <name type="synonym">Chrysanthemum cinerariifolium</name>
    <dbReference type="NCBI Taxonomy" id="118510"/>
    <lineage>
        <taxon>Eukaryota</taxon>
        <taxon>Viridiplantae</taxon>
        <taxon>Streptophyta</taxon>
        <taxon>Embryophyta</taxon>
        <taxon>Tracheophyta</taxon>
        <taxon>Spermatophyta</taxon>
        <taxon>Magnoliopsida</taxon>
        <taxon>eudicotyledons</taxon>
        <taxon>Gunneridae</taxon>
        <taxon>Pentapetalae</taxon>
        <taxon>asterids</taxon>
        <taxon>campanulids</taxon>
        <taxon>Asterales</taxon>
        <taxon>Asteraceae</taxon>
        <taxon>Asteroideae</taxon>
        <taxon>Anthemideae</taxon>
        <taxon>Anthemidinae</taxon>
        <taxon>Tanacetum</taxon>
    </lineage>
</organism>
<proteinExistence type="predicted"/>
<evidence type="ECO:0000313" key="1">
    <source>
        <dbReference type="EMBL" id="GEY37323.1"/>
    </source>
</evidence>
<reference evidence="1" key="1">
    <citation type="journal article" date="2019" name="Sci. Rep.">
        <title>Draft genome of Tanacetum cinerariifolium, the natural source of mosquito coil.</title>
        <authorList>
            <person name="Yamashiro T."/>
            <person name="Shiraishi A."/>
            <person name="Satake H."/>
            <person name="Nakayama K."/>
        </authorList>
    </citation>
    <scope>NUCLEOTIDE SEQUENCE</scope>
</reference>
<name>A0A699HMP9_TANCI</name>